<dbReference type="InterPro" id="IPR002925">
    <property type="entry name" value="Dienelactn_hydro"/>
</dbReference>
<gene>
    <name evidence="4" type="ORF">GGR28_000016</name>
</gene>
<accession>A0A840E112</accession>
<dbReference type="RefSeq" id="WP_183493679.1">
    <property type="nucleotide sequence ID" value="NZ_JACIFF010000001.1"/>
</dbReference>
<feature type="chain" id="PRO_5032407098" evidence="2">
    <location>
        <begin position="18"/>
        <end position="232"/>
    </location>
</feature>
<evidence type="ECO:0000313" key="4">
    <source>
        <dbReference type="EMBL" id="MBB4077415.1"/>
    </source>
</evidence>
<feature type="domain" description="Dienelactone hydrolase" evidence="3">
    <location>
        <begin position="111"/>
        <end position="210"/>
    </location>
</feature>
<organism evidence="4 5">
    <name type="scientific">Neolewinella aquimaris</name>
    <dbReference type="NCBI Taxonomy" id="1835722"/>
    <lineage>
        <taxon>Bacteria</taxon>
        <taxon>Pseudomonadati</taxon>
        <taxon>Bacteroidota</taxon>
        <taxon>Saprospiria</taxon>
        <taxon>Saprospirales</taxon>
        <taxon>Lewinellaceae</taxon>
        <taxon>Neolewinella</taxon>
    </lineage>
</organism>
<dbReference type="InterPro" id="IPR029058">
    <property type="entry name" value="AB_hydrolase_fold"/>
</dbReference>
<dbReference type="Gene3D" id="3.40.50.1820">
    <property type="entry name" value="alpha/beta hydrolase"/>
    <property type="match status" value="1"/>
</dbReference>
<dbReference type="EMBL" id="JACIFF010000001">
    <property type="protein sequence ID" value="MBB4077415.1"/>
    <property type="molecule type" value="Genomic_DNA"/>
</dbReference>
<dbReference type="GO" id="GO:0016787">
    <property type="term" value="F:hydrolase activity"/>
    <property type="evidence" value="ECO:0007669"/>
    <property type="project" value="InterPro"/>
</dbReference>
<proteinExistence type="predicted"/>
<sequence>MKLTLFLLAACSFSLSAQFDRGSIDLGRDSMHYLVYYPEGYDTSTQDYPLVLFLHGGGEGGRDLEKVKRHGPPKRIAAGTNFPFILLAPQNRFERGFWDNVGLGYLLDDFLAANRVDTNRVYLTGLSRGGFAAWTLAMHTPQRFAALVPVCGAVAHSYDMWIPNDLPIWVHHGTEDELIHPSESVDMIENLQRKRMTPKPKLTLYEGVGHNAWDPAYDDPKLYEWMLAQRRH</sequence>
<dbReference type="InterPro" id="IPR050955">
    <property type="entry name" value="Plant_Biomass_Hydrol_Est"/>
</dbReference>
<reference evidence="4 5" key="1">
    <citation type="submission" date="2020-08" db="EMBL/GenBank/DDBJ databases">
        <title>Genomic Encyclopedia of Type Strains, Phase IV (KMG-IV): sequencing the most valuable type-strain genomes for metagenomic binning, comparative biology and taxonomic classification.</title>
        <authorList>
            <person name="Goeker M."/>
        </authorList>
    </citation>
    <scope>NUCLEOTIDE SEQUENCE [LARGE SCALE GENOMIC DNA]</scope>
    <source>
        <strain evidence="4 5">DSM 105137</strain>
    </source>
</reference>
<dbReference type="Proteomes" id="UP000576209">
    <property type="component" value="Unassembled WGS sequence"/>
</dbReference>
<dbReference type="SUPFAM" id="SSF53474">
    <property type="entry name" value="alpha/beta-Hydrolases"/>
    <property type="match status" value="1"/>
</dbReference>
<protein>
    <submittedName>
        <fullName evidence="4">Putative peptidase</fullName>
    </submittedName>
</protein>
<keyword evidence="5" id="KW-1185">Reference proteome</keyword>
<dbReference type="PANTHER" id="PTHR43037">
    <property type="entry name" value="UNNAMED PRODUCT-RELATED"/>
    <property type="match status" value="1"/>
</dbReference>
<dbReference type="Pfam" id="PF01738">
    <property type="entry name" value="DLH"/>
    <property type="match status" value="1"/>
</dbReference>
<keyword evidence="1 2" id="KW-0732">Signal</keyword>
<feature type="signal peptide" evidence="2">
    <location>
        <begin position="1"/>
        <end position="17"/>
    </location>
</feature>
<evidence type="ECO:0000313" key="5">
    <source>
        <dbReference type="Proteomes" id="UP000576209"/>
    </source>
</evidence>
<comment type="caution">
    <text evidence="4">The sequence shown here is derived from an EMBL/GenBank/DDBJ whole genome shotgun (WGS) entry which is preliminary data.</text>
</comment>
<dbReference type="AlphaFoldDB" id="A0A840E112"/>
<evidence type="ECO:0000259" key="3">
    <source>
        <dbReference type="Pfam" id="PF01738"/>
    </source>
</evidence>
<dbReference type="PANTHER" id="PTHR43037:SF1">
    <property type="entry name" value="BLL1128 PROTEIN"/>
    <property type="match status" value="1"/>
</dbReference>
<evidence type="ECO:0000256" key="1">
    <source>
        <dbReference type="ARBA" id="ARBA00022729"/>
    </source>
</evidence>
<name>A0A840E112_9BACT</name>
<evidence type="ECO:0000256" key="2">
    <source>
        <dbReference type="SAM" id="SignalP"/>
    </source>
</evidence>